<evidence type="ECO:0000313" key="2">
    <source>
        <dbReference type="Proteomes" id="UP000824890"/>
    </source>
</evidence>
<keyword evidence="2" id="KW-1185">Reference proteome</keyword>
<name>A0ABQ8BU97_BRANA</name>
<proteinExistence type="predicted"/>
<organism evidence="1 2">
    <name type="scientific">Brassica napus</name>
    <name type="common">Rape</name>
    <dbReference type="NCBI Taxonomy" id="3708"/>
    <lineage>
        <taxon>Eukaryota</taxon>
        <taxon>Viridiplantae</taxon>
        <taxon>Streptophyta</taxon>
        <taxon>Embryophyta</taxon>
        <taxon>Tracheophyta</taxon>
        <taxon>Spermatophyta</taxon>
        <taxon>Magnoliopsida</taxon>
        <taxon>eudicotyledons</taxon>
        <taxon>Gunneridae</taxon>
        <taxon>Pentapetalae</taxon>
        <taxon>rosids</taxon>
        <taxon>malvids</taxon>
        <taxon>Brassicales</taxon>
        <taxon>Brassicaceae</taxon>
        <taxon>Brassiceae</taxon>
        <taxon>Brassica</taxon>
    </lineage>
</organism>
<dbReference type="EMBL" id="JAGKQM010000010">
    <property type="protein sequence ID" value="KAH0908062.1"/>
    <property type="molecule type" value="Genomic_DNA"/>
</dbReference>
<protein>
    <submittedName>
        <fullName evidence="1">Uncharacterized protein</fullName>
    </submittedName>
</protein>
<dbReference type="Proteomes" id="UP000824890">
    <property type="component" value="Unassembled WGS sequence"/>
</dbReference>
<comment type="caution">
    <text evidence="1">The sequence shown here is derived from an EMBL/GenBank/DDBJ whole genome shotgun (WGS) entry which is preliminary data.</text>
</comment>
<gene>
    <name evidence="1" type="ORF">HID58_039889</name>
</gene>
<sequence length="85" mass="9512">MCLNVEKLTVGATFLQESHLNSYLRSHSLNQRQCWRSKDMAFPGSMETISIVQSCGFVRGAFAEKHKKSGDNGCALGWVTSMRQN</sequence>
<evidence type="ECO:0000313" key="1">
    <source>
        <dbReference type="EMBL" id="KAH0908062.1"/>
    </source>
</evidence>
<accession>A0ABQ8BU97</accession>
<reference evidence="1 2" key="1">
    <citation type="submission" date="2021-05" db="EMBL/GenBank/DDBJ databases">
        <title>Genome Assembly of Synthetic Allotetraploid Brassica napus Reveals Homoeologous Exchanges between Subgenomes.</title>
        <authorList>
            <person name="Davis J.T."/>
        </authorList>
    </citation>
    <scope>NUCLEOTIDE SEQUENCE [LARGE SCALE GENOMIC DNA]</scope>
    <source>
        <strain evidence="2">cv. Da-Ae</strain>
        <tissue evidence="1">Seedling</tissue>
    </source>
</reference>